<evidence type="ECO:0000256" key="1">
    <source>
        <dbReference type="SAM" id="MobiDB-lite"/>
    </source>
</evidence>
<feature type="compositionally biased region" description="Basic and acidic residues" evidence="1">
    <location>
        <begin position="14"/>
        <end position="30"/>
    </location>
</feature>
<proteinExistence type="predicted"/>
<protein>
    <submittedName>
        <fullName evidence="2">Uncharacterized protein</fullName>
    </submittedName>
</protein>
<gene>
    <name evidence="2" type="ORF">X777_01397</name>
</gene>
<dbReference type="AlphaFoldDB" id="A0A026WQS0"/>
<feature type="region of interest" description="Disordered" evidence="1">
    <location>
        <begin position="1"/>
        <end position="76"/>
    </location>
</feature>
<name>A0A026WQS0_OOCBI</name>
<dbReference type="Proteomes" id="UP000053097">
    <property type="component" value="Unassembled WGS sequence"/>
</dbReference>
<evidence type="ECO:0000313" key="2">
    <source>
        <dbReference type="EMBL" id="EZA58016.1"/>
    </source>
</evidence>
<accession>A0A026WQS0</accession>
<sequence>MNMALALAASNTGENRDCTRSRRRDDHNEGTDGFDPSAGAARSSGPGRTENARPIQVSWRTQEIKPRADGTKLLAC</sequence>
<keyword evidence="3" id="KW-1185">Reference proteome</keyword>
<organism evidence="2 3">
    <name type="scientific">Ooceraea biroi</name>
    <name type="common">Clonal raider ant</name>
    <name type="synonym">Cerapachys biroi</name>
    <dbReference type="NCBI Taxonomy" id="2015173"/>
    <lineage>
        <taxon>Eukaryota</taxon>
        <taxon>Metazoa</taxon>
        <taxon>Ecdysozoa</taxon>
        <taxon>Arthropoda</taxon>
        <taxon>Hexapoda</taxon>
        <taxon>Insecta</taxon>
        <taxon>Pterygota</taxon>
        <taxon>Neoptera</taxon>
        <taxon>Endopterygota</taxon>
        <taxon>Hymenoptera</taxon>
        <taxon>Apocrita</taxon>
        <taxon>Aculeata</taxon>
        <taxon>Formicoidea</taxon>
        <taxon>Formicidae</taxon>
        <taxon>Dorylinae</taxon>
        <taxon>Ooceraea</taxon>
    </lineage>
</organism>
<dbReference type="EMBL" id="KK107135">
    <property type="protein sequence ID" value="EZA58016.1"/>
    <property type="molecule type" value="Genomic_DNA"/>
</dbReference>
<reference evidence="2 3" key="1">
    <citation type="journal article" date="2014" name="Curr. Biol.">
        <title>The genome of the clonal raider ant Cerapachys biroi.</title>
        <authorList>
            <person name="Oxley P.R."/>
            <person name="Ji L."/>
            <person name="Fetter-Pruneda I."/>
            <person name="McKenzie S.K."/>
            <person name="Li C."/>
            <person name="Hu H."/>
            <person name="Zhang G."/>
            <person name="Kronauer D.J."/>
        </authorList>
    </citation>
    <scope>NUCLEOTIDE SEQUENCE [LARGE SCALE GENOMIC DNA]</scope>
</reference>
<evidence type="ECO:0000313" key="3">
    <source>
        <dbReference type="Proteomes" id="UP000053097"/>
    </source>
</evidence>